<proteinExistence type="predicted"/>
<evidence type="ECO:0000313" key="1">
    <source>
        <dbReference type="EMBL" id="CAB1436370.1"/>
    </source>
</evidence>
<sequence>MQLTRVNEGILQKAAAQDVPGRRLYSSPTINGLTTPPSQKPLRLPWQLIRLVKIKGVEKIVDSPGQTSRAQRNAIRAEAGILHVPDATLTSADAAMGGTITICL</sequence>
<protein>
    <submittedName>
        <fullName evidence="1">Uncharacterized protein</fullName>
    </submittedName>
</protein>
<reference evidence="1" key="1">
    <citation type="submission" date="2020-03" db="EMBL/GenBank/DDBJ databases">
        <authorList>
            <person name="Weist P."/>
        </authorList>
    </citation>
    <scope>NUCLEOTIDE SEQUENCE</scope>
</reference>
<evidence type="ECO:0000313" key="2">
    <source>
        <dbReference type="Proteomes" id="UP001153269"/>
    </source>
</evidence>
<gene>
    <name evidence="1" type="ORF">PLEPLA_LOCUS24402</name>
</gene>
<dbReference type="AlphaFoldDB" id="A0A9N7YT00"/>
<keyword evidence="2" id="KW-1185">Reference proteome</keyword>
<dbReference type="Proteomes" id="UP001153269">
    <property type="component" value="Unassembled WGS sequence"/>
</dbReference>
<accession>A0A9N7YT00</accession>
<comment type="caution">
    <text evidence="1">The sequence shown here is derived from an EMBL/GenBank/DDBJ whole genome shotgun (WGS) entry which is preliminary data.</text>
</comment>
<name>A0A9N7YT00_PLEPL</name>
<organism evidence="1 2">
    <name type="scientific">Pleuronectes platessa</name>
    <name type="common">European plaice</name>
    <dbReference type="NCBI Taxonomy" id="8262"/>
    <lineage>
        <taxon>Eukaryota</taxon>
        <taxon>Metazoa</taxon>
        <taxon>Chordata</taxon>
        <taxon>Craniata</taxon>
        <taxon>Vertebrata</taxon>
        <taxon>Euteleostomi</taxon>
        <taxon>Actinopterygii</taxon>
        <taxon>Neopterygii</taxon>
        <taxon>Teleostei</taxon>
        <taxon>Neoteleostei</taxon>
        <taxon>Acanthomorphata</taxon>
        <taxon>Carangaria</taxon>
        <taxon>Pleuronectiformes</taxon>
        <taxon>Pleuronectoidei</taxon>
        <taxon>Pleuronectidae</taxon>
        <taxon>Pleuronectes</taxon>
    </lineage>
</organism>
<dbReference type="EMBL" id="CADEAL010001888">
    <property type="protein sequence ID" value="CAB1436370.1"/>
    <property type="molecule type" value="Genomic_DNA"/>
</dbReference>